<dbReference type="SUPFAM" id="SSF56420">
    <property type="entry name" value="Peptide deformylase"/>
    <property type="match status" value="1"/>
</dbReference>
<dbReference type="PRINTS" id="PR01576">
    <property type="entry name" value="PDEFORMYLASE"/>
</dbReference>
<feature type="active site" evidence="4">
    <location>
        <position position="179"/>
    </location>
</feature>
<evidence type="ECO:0000256" key="4">
    <source>
        <dbReference type="HAMAP-Rule" id="MF_00163"/>
    </source>
</evidence>
<keyword evidence="2 4" id="KW-0479">Metal-binding</keyword>
<dbReference type="InterPro" id="IPR023635">
    <property type="entry name" value="Peptide_deformylase"/>
</dbReference>
<organism evidence="5 6">
    <name type="scientific">Alistipes finegoldii</name>
    <dbReference type="NCBI Taxonomy" id="214856"/>
    <lineage>
        <taxon>Bacteria</taxon>
        <taxon>Pseudomonadati</taxon>
        <taxon>Bacteroidota</taxon>
        <taxon>Bacteroidia</taxon>
        <taxon>Bacteroidales</taxon>
        <taxon>Rikenellaceae</taxon>
        <taxon>Alistipes</taxon>
    </lineage>
</organism>
<sequence length="196" mass="21660">MKRFVITVACLLAACAVQKGFTDRECEVIASQSGAVMRLCRIGDRANSLFLRRKAAPLGAEELRSEYFRLLKQGMLLTARDPADEGVGIAAPQVGVSRRLIAVQRFDKPGEPFECYVNPEIVGRSATRSAGREGCLSVPETSGTVLRADRIVLRYLDETTMRPVTDTVEGFTAVIFQHEIDHLDGVLFIDRMQRGN</sequence>
<proteinExistence type="inferred from homology"/>
<dbReference type="InterPro" id="IPR036821">
    <property type="entry name" value="Peptide_deformylase_sf"/>
</dbReference>
<evidence type="ECO:0000313" key="5">
    <source>
        <dbReference type="EMBL" id="GKI18714.1"/>
    </source>
</evidence>
<dbReference type="GO" id="GO:0006412">
    <property type="term" value="P:translation"/>
    <property type="evidence" value="ECO:0007669"/>
    <property type="project" value="UniProtKB-UniRule"/>
</dbReference>
<comment type="caution">
    <text evidence="5">The sequence shown here is derived from an EMBL/GenBank/DDBJ whole genome shotgun (WGS) entry which is preliminary data.</text>
</comment>
<comment type="similarity">
    <text evidence="1 4">Belongs to the polypeptide deformylase family.</text>
</comment>
<dbReference type="PANTHER" id="PTHR10458:SF22">
    <property type="entry name" value="PEPTIDE DEFORMYLASE"/>
    <property type="match status" value="1"/>
</dbReference>
<feature type="binding site" evidence="4">
    <location>
        <position position="178"/>
    </location>
    <ligand>
        <name>Fe cation</name>
        <dbReference type="ChEBI" id="CHEBI:24875"/>
    </ligand>
</feature>
<dbReference type="AlphaFoldDB" id="A0AA37NNA6"/>
<dbReference type="CDD" id="cd00487">
    <property type="entry name" value="Pep_deformylase"/>
    <property type="match status" value="1"/>
</dbReference>
<gene>
    <name evidence="5" type="primary">def_1</name>
    <name evidence="4" type="synonym">def</name>
    <name evidence="5" type="ORF">CE91St16_16220</name>
</gene>
<feature type="binding site" evidence="4">
    <location>
        <position position="135"/>
    </location>
    <ligand>
        <name>Fe cation</name>
        <dbReference type="ChEBI" id="CHEBI:24875"/>
    </ligand>
</feature>
<evidence type="ECO:0000256" key="1">
    <source>
        <dbReference type="ARBA" id="ARBA00010759"/>
    </source>
</evidence>
<dbReference type="GO" id="GO:0042586">
    <property type="term" value="F:peptide deformylase activity"/>
    <property type="evidence" value="ECO:0007669"/>
    <property type="project" value="UniProtKB-UniRule"/>
</dbReference>
<keyword evidence="4" id="KW-0648">Protein biosynthesis</keyword>
<evidence type="ECO:0000313" key="6">
    <source>
        <dbReference type="Proteomes" id="UP001055105"/>
    </source>
</evidence>
<dbReference type="Gene3D" id="3.90.45.10">
    <property type="entry name" value="Peptide deformylase"/>
    <property type="match status" value="1"/>
</dbReference>
<comment type="catalytic activity">
    <reaction evidence="4">
        <text>N-terminal N-formyl-L-methionyl-[peptide] + H2O = N-terminal L-methionyl-[peptide] + formate</text>
        <dbReference type="Rhea" id="RHEA:24420"/>
        <dbReference type="Rhea" id="RHEA-COMP:10639"/>
        <dbReference type="Rhea" id="RHEA-COMP:10640"/>
        <dbReference type="ChEBI" id="CHEBI:15377"/>
        <dbReference type="ChEBI" id="CHEBI:15740"/>
        <dbReference type="ChEBI" id="CHEBI:49298"/>
        <dbReference type="ChEBI" id="CHEBI:64731"/>
        <dbReference type="EC" id="3.5.1.88"/>
    </reaction>
</comment>
<reference evidence="5" key="1">
    <citation type="submission" date="2022-01" db="EMBL/GenBank/DDBJ databases">
        <title>Novel bile acid biosynthetic pathways are enriched in the microbiome of centenarians.</title>
        <authorList>
            <person name="Sato Y."/>
            <person name="Atarashi K."/>
            <person name="Plichta R.D."/>
            <person name="Arai Y."/>
            <person name="Sasajima S."/>
            <person name="Kearney M.S."/>
            <person name="Suda W."/>
            <person name="Takeshita K."/>
            <person name="Sasaki T."/>
            <person name="Okamoto S."/>
            <person name="Skelly N.A."/>
            <person name="Okamura Y."/>
            <person name="Vlamakis H."/>
            <person name="Li Y."/>
            <person name="Tanoue T."/>
            <person name="Takei H."/>
            <person name="Nittono H."/>
            <person name="Narushima S."/>
            <person name="Irie J."/>
            <person name="Itoh H."/>
            <person name="Moriya K."/>
            <person name="Sugiura Y."/>
            <person name="Suematsu M."/>
            <person name="Moritoki N."/>
            <person name="Shibata S."/>
            <person name="Littman R.D."/>
            <person name="Fischbach A.M."/>
            <person name="Uwamino Y."/>
            <person name="Inoue T."/>
            <person name="Honda A."/>
            <person name="Hattori M."/>
            <person name="Murai T."/>
            <person name="Xavier J.R."/>
            <person name="Hirose N."/>
            <person name="Honda K."/>
        </authorList>
    </citation>
    <scope>NUCLEOTIDE SEQUENCE</scope>
    <source>
        <strain evidence="5">CE91-St16</strain>
    </source>
</reference>
<comment type="function">
    <text evidence="4">Removes the formyl group from the N-terminal Met of newly synthesized proteins. Requires at least a dipeptide for an efficient rate of reaction. N-terminal L-methionine is a prerequisite for activity but the enzyme has broad specificity at other positions.</text>
</comment>
<feature type="binding site" evidence="4">
    <location>
        <position position="182"/>
    </location>
    <ligand>
        <name>Fe cation</name>
        <dbReference type="ChEBI" id="CHEBI:24875"/>
    </ligand>
</feature>
<dbReference type="NCBIfam" id="TIGR00079">
    <property type="entry name" value="pept_deformyl"/>
    <property type="match status" value="1"/>
</dbReference>
<dbReference type="EC" id="3.5.1.88" evidence="4"/>
<dbReference type="Pfam" id="PF01327">
    <property type="entry name" value="Pep_deformylase"/>
    <property type="match status" value="1"/>
</dbReference>
<keyword evidence="3 4" id="KW-0378">Hydrolase</keyword>
<dbReference type="EMBL" id="BQOL01000001">
    <property type="protein sequence ID" value="GKI18714.1"/>
    <property type="molecule type" value="Genomic_DNA"/>
</dbReference>
<dbReference type="PANTHER" id="PTHR10458">
    <property type="entry name" value="PEPTIDE DEFORMYLASE"/>
    <property type="match status" value="1"/>
</dbReference>
<dbReference type="HAMAP" id="MF_00163">
    <property type="entry name" value="Pep_deformylase"/>
    <property type="match status" value="1"/>
</dbReference>
<dbReference type="PROSITE" id="PS51257">
    <property type="entry name" value="PROKAR_LIPOPROTEIN"/>
    <property type="match status" value="1"/>
</dbReference>
<dbReference type="Proteomes" id="UP001055105">
    <property type="component" value="Unassembled WGS sequence"/>
</dbReference>
<keyword evidence="4" id="KW-0408">Iron</keyword>
<name>A0AA37NNA6_9BACT</name>
<dbReference type="RefSeq" id="WP_244076400.1">
    <property type="nucleotide sequence ID" value="NZ_AP025581.1"/>
</dbReference>
<evidence type="ECO:0000256" key="3">
    <source>
        <dbReference type="ARBA" id="ARBA00022801"/>
    </source>
</evidence>
<protein>
    <recommendedName>
        <fullName evidence="4">Peptide deformylase</fullName>
        <shortName evidence="4">PDF</shortName>
        <ecNumber evidence="4">3.5.1.88</ecNumber>
    </recommendedName>
    <alternativeName>
        <fullName evidence="4">Polypeptide deformylase</fullName>
    </alternativeName>
</protein>
<dbReference type="GO" id="GO:0046872">
    <property type="term" value="F:metal ion binding"/>
    <property type="evidence" value="ECO:0007669"/>
    <property type="project" value="UniProtKB-KW"/>
</dbReference>
<comment type="cofactor">
    <cofactor evidence="4">
        <name>Fe(2+)</name>
        <dbReference type="ChEBI" id="CHEBI:29033"/>
    </cofactor>
    <text evidence="4">Binds 1 Fe(2+) ion.</text>
</comment>
<accession>A0AA37NNA6</accession>
<evidence type="ECO:0000256" key="2">
    <source>
        <dbReference type="ARBA" id="ARBA00022723"/>
    </source>
</evidence>